<comment type="cofactor">
    <cofactor evidence="1 3">
        <name>pyridoxal 5'-phosphate</name>
        <dbReference type="ChEBI" id="CHEBI:597326"/>
    </cofactor>
</comment>
<dbReference type="InterPro" id="IPR015421">
    <property type="entry name" value="PyrdxlP-dep_Trfase_major"/>
</dbReference>
<evidence type="ECO:0000256" key="3">
    <source>
        <dbReference type="RuleBase" id="RU362118"/>
    </source>
</evidence>
<dbReference type="AlphaFoldDB" id="A0A9P9JHN3"/>
<dbReference type="GO" id="GO:0003962">
    <property type="term" value="F:cystathionine gamma-synthase activity"/>
    <property type="evidence" value="ECO:0007669"/>
    <property type="project" value="TreeGrafter"/>
</dbReference>
<comment type="similarity">
    <text evidence="3">Belongs to the trans-sulfuration enzymes family.</text>
</comment>
<protein>
    <submittedName>
        <fullName evidence="6">Pyridoxal phosphate-dependent transferase</fullName>
    </submittedName>
</protein>
<reference evidence="6" key="1">
    <citation type="journal article" date="2021" name="Nat. Commun.">
        <title>Genetic determinants of endophytism in the Arabidopsis root mycobiome.</title>
        <authorList>
            <person name="Mesny F."/>
            <person name="Miyauchi S."/>
            <person name="Thiergart T."/>
            <person name="Pickel B."/>
            <person name="Atanasova L."/>
            <person name="Karlsson M."/>
            <person name="Huettel B."/>
            <person name="Barry K.W."/>
            <person name="Haridas S."/>
            <person name="Chen C."/>
            <person name="Bauer D."/>
            <person name="Andreopoulos W."/>
            <person name="Pangilinan J."/>
            <person name="LaButti K."/>
            <person name="Riley R."/>
            <person name="Lipzen A."/>
            <person name="Clum A."/>
            <person name="Drula E."/>
            <person name="Henrissat B."/>
            <person name="Kohler A."/>
            <person name="Grigoriev I.V."/>
            <person name="Martin F.M."/>
            <person name="Hacquard S."/>
        </authorList>
    </citation>
    <scope>NUCLEOTIDE SEQUENCE</scope>
    <source>
        <strain evidence="6">MPI-CAGE-AT-0147</strain>
    </source>
</reference>
<dbReference type="Gene3D" id="3.40.640.10">
    <property type="entry name" value="Type I PLP-dependent aspartate aminotransferase-like (Major domain)"/>
    <property type="match status" value="1"/>
</dbReference>
<dbReference type="EMBL" id="JAGMUV010000002">
    <property type="protein sequence ID" value="KAH7170928.1"/>
    <property type="molecule type" value="Genomic_DNA"/>
</dbReference>
<keyword evidence="7" id="KW-1185">Reference proteome</keyword>
<dbReference type="PANTHER" id="PTHR42699">
    <property type="match status" value="1"/>
</dbReference>
<keyword evidence="6" id="KW-0808">Transferase</keyword>
<dbReference type="InterPro" id="IPR000277">
    <property type="entry name" value="Cys/Met-Metab_PyrdxlP-dep_enz"/>
</dbReference>
<evidence type="ECO:0000256" key="4">
    <source>
        <dbReference type="SAM" id="Coils"/>
    </source>
</evidence>
<keyword evidence="2 3" id="KW-0663">Pyridoxal phosphate</keyword>
<dbReference type="InterPro" id="IPR015422">
    <property type="entry name" value="PyrdxlP-dep_Trfase_small"/>
</dbReference>
<dbReference type="InterPro" id="IPR015424">
    <property type="entry name" value="PyrdxlP-dep_Trfase"/>
</dbReference>
<dbReference type="PANTHER" id="PTHR42699:SF1">
    <property type="entry name" value="CYSTATHIONINE GAMMA-SYNTHASE-RELATED"/>
    <property type="match status" value="1"/>
</dbReference>
<accession>A0A9P9JHN3</accession>
<organism evidence="6 7">
    <name type="scientific">Dactylonectria macrodidyma</name>
    <dbReference type="NCBI Taxonomy" id="307937"/>
    <lineage>
        <taxon>Eukaryota</taxon>
        <taxon>Fungi</taxon>
        <taxon>Dikarya</taxon>
        <taxon>Ascomycota</taxon>
        <taxon>Pezizomycotina</taxon>
        <taxon>Sordariomycetes</taxon>
        <taxon>Hypocreomycetidae</taxon>
        <taxon>Hypocreales</taxon>
        <taxon>Nectriaceae</taxon>
        <taxon>Dactylonectria</taxon>
    </lineage>
</organism>
<feature type="coiled-coil region" evidence="4">
    <location>
        <begin position="526"/>
        <end position="553"/>
    </location>
</feature>
<evidence type="ECO:0000313" key="6">
    <source>
        <dbReference type="EMBL" id="KAH7170928.1"/>
    </source>
</evidence>
<dbReference type="OrthoDB" id="10047078at2759"/>
<sequence length="555" mass="61033">MVVLKTQSEFGHAPPPQTPNSLITNIPTWKVAQAFRDGDPGPLSKIVHLYPRFLPMQFAAKLSQAIVEYLGFPDKRAMIYLNPELWPFTQRHITLEGRGPHRMSADDVALKVVDIAGHRVYAVLYEPQNTFGVILSWGAPGLGLSIRGSEELLRGVDTMKEVVFEGDDNLPAPTWTPESTAHEGLRERIIELLRRSPIDPEKVQSTPSDVYLYPSGMGAVYHTTNLLMEYRPGTIVVLGVVFHNTQHHLHEESPHGYKHVGTVDEAAIDGFESWLETEKQVGRPVSYAIVEIPGNPTLESPDLARLKSLSDKYGFPLIVDDTVAGFGNVDVLALSDILLTSLTKSFSGQADVMGGSVVLNPLSPHYASLSPRFKAKHRNELFASDAAVLLSNSRDFLERTAVLNRNAAAMARFLHEAKALPGSPVADVRYPALLPSRPAFDAVKRPGAPELPDPGYGCLLTVDFDRLETAVAFYDRCGFYPSPHLGGHVTLIFAYNMAVFGKKPDERARMRELGVKEEGVRISSGLESEEDLIDTLKDALEAAIQVKKELAASED</sequence>
<dbReference type="GO" id="GO:0030170">
    <property type="term" value="F:pyridoxal phosphate binding"/>
    <property type="evidence" value="ECO:0007669"/>
    <property type="project" value="InterPro"/>
</dbReference>
<dbReference type="SUPFAM" id="SSF53383">
    <property type="entry name" value="PLP-dependent transferases"/>
    <property type="match status" value="1"/>
</dbReference>
<evidence type="ECO:0000313" key="7">
    <source>
        <dbReference type="Proteomes" id="UP000738349"/>
    </source>
</evidence>
<evidence type="ECO:0000256" key="1">
    <source>
        <dbReference type="ARBA" id="ARBA00001933"/>
    </source>
</evidence>
<proteinExistence type="inferred from homology"/>
<keyword evidence="4" id="KW-0175">Coiled coil</keyword>
<gene>
    <name evidence="6" type="ORF">EDB81DRAFT_184069</name>
</gene>
<dbReference type="Gene3D" id="3.90.1150.10">
    <property type="entry name" value="Aspartate Aminotransferase, domain 1"/>
    <property type="match status" value="1"/>
</dbReference>
<feature type="region of interest" description="Disordered" evidence="5">
    <location>
        <begin position="1"/>
        <end position="22"/>
    </location>
</feature>
<dbReference type="InterPro" id="IPR051750">
    <property type="entry name" value="Trans-sulfuration_enzymes"/>
</dbReference>
<dbReference type="Proteomes" id="UP000738349">
    <property type="component" value="Unassembled WGS sequence"/>
</dbReference>
<comment type="caution">
    <text evidence="6">The sequence shown here is derived from an EMBL/GenBank/DDBJ whole genome shotgun (WGS) entry which is preliminary data.</text>
</comment>
<dbReference type="Pfam" id="PF01053">
    <property type="entry name" value="Cys_Met_Meta_PP"/>
    <property type="match status" value="1"/>
</dbReference>
<evidence type="ECO:0000256" key="5">
    <source>
        <dbReference type="SAM" id="MobiDB-lite"/>
    </source>
</evidence>
<evidence type="ECO:0000256" key="2">
    <source>
        <dbReference type="ARBA" id="ARBA00022898"/>
    </source>
</evidence>
<dbReference type="GO" id="GO:0019346">
    <property type="term" value="P:transsulfuration"/>
    <property type="evidence" value="ECO:0007669"/>
    <property type="project" value="InterPro"/>
</dbReference>
<name>A0A9P9JHN3_9HYPO</name>